<accession>B4FMU5</accession>
<proteinExistence type="evidence at transcript level"/>
<dbReference type="EMBL" id="BT038433">
    <property type="protein sequence ID" value="ACF83438.1"/>
    <property type="molecule type" value="mRNA"/>
</dbReference>
<reference evidence="1" key="1">
    <citation type="journal article" date="2009" name="PLoS Genet.">
        <title>Sequencing, mapping, and analysis of 27,455 maize full-length cDNAs.</title>
        <authorList>
            <person name="Soderlund C."/>
            <person name="Descour A."/>
            <person name="Kudrna D."/>
            <person name="Bomhoff M."/>
            <person name="Boyd L."/>
            <person name="Currie J."/>
            <person name="Angelova A."/>
            <person name="Collura K."/>
            <person name="Wissotski M."/>
            <person name="Ashley E."/>
            <person name="Morrow D."/>
            <person name="Fernandes J."/>
            <person name="Walbot V."/>
            <person name="Yu Y."/>
        </authorList>
    </citation>
    <scope>NUCLEOTIDE SEQUENCE</scope>
    <source>
        <strain evidence="1">B73</strain>
    </source>
</reference>
<name>B4FMU5_MAIZE</name>
<evidence type="ECO:0000313" key="1">
    <source>
        <dbReference type="EMBL" id="ACF83438.1"/>
    </source>
</evidence>
<organism evidence="1">
    <name type="scientific">Zea mays</name>
    <name type="common">Maize</name>
    <dbReference type="NCBI Taxonomy" id="4577"/>
    <lineage>
        <taxon>Eukaryota</taxon>
        <taxon>Viridiplantae</taxon>
        <taxon>Streptophyta</taxon>
        <taxon>Embryophyta</taxon>
        <taxon>Tracheophyta</taxon>
        <taxon>Spermatophyta</taxon>
        <taxon>Magnoliopsida</taxon>
        <taxon>Liliopsida</taxon>
        <taxon>Poales</taxon>
        <taxon>Poaceae</taxon>
        <taxon>PACMAD clade</taxon>
        <taxon>Panicoideae</taxon>
        <taxon>Andropogonodae</taxon>
        <taxon>Andropogoneae</taxon>
        <taxon>Tripsacinae</taxon>
        <taxon>Zea</taxon>
    </lineage>
</organism>
<protein>
    <submittedName>
        <fullName evidence="1">Uncharacterized protein</fullName>
    </submittedName>
</protein>
<sequence>MRPDRLLEIVV</sequence>